<feature type="transmembrane region" description="Helical" evidence="7">
    <location>
        <begin position="177"/>
        <end position="197"/>
    </location>
</feature>
<dbReference type="Proteomes" id="UP000216188">
    <property type="component" value="Unassembled WGS sequence"/>
</dbReference>
<gene>
    <name evidence="9" type="ORF">CEV34_2272</name>
    <name evidence="8" type="ORF">EHE22_03780</name>
</gene>
<evidence type="ECO:0000256" key="1">
    <source>
        <dbReference type="ARBA" id="ARBA00004141"/>
    </source>
</evidence>
<dbReference type="STRING" id="419475.A8A54_13405"/>
<feature type="transmembrane region" description="Helical" evidence="7">
    <location>
        <begin position="112"/>
        <end position="137"/>
    </location>
</feature>
<feature type="transmembrane region" description="Helical" evidence="7">
    <location>
        <begin position="86"/>
        <end position="105"/>
    </location>
</feature>
<proteinExistence type="inferred from homology"/>
<dbReference type="CDD" id="cd16914">
    <property type="entry name" value="EcfT"/>
    <property type="match status" value="1"/>
</dbReference>
<comment type="caution">
    <text evidence="8">The sequence shown here is derived from an EMBL/GenBank/DDBJ whole genome shotgun (WGS) entry which is preliminary data.</text>
</comment>
<organism evidence="8 11">
    <name type="scientific">Brucella pseudogrignonensis</name>
    <dbReference type="NCBI Taxonomy" id="419475"/>
    <lineage>
        <taxon>Bacteria</taxon>
        <taxon>Pseudomonadati</taxon>
        <taxon>Pseudomonadota</taxon>
        <taxon>Alphaproteobacteria</taxon>
        <taxon>Hyphomicrobiales</taxon>
        <taxon>Brucellaceae</taxon>
        <taxon>Brucella/Ochrobactrum group</taxon>
        <taxon>Brucella</taxon>
    </lineage>
</organism>
<evidence type="ECO:0000256" key="4">
    <source>
        <dbReference type="ARBA" id="ARBA00022692"/>
    </source>
</evidence>
<dbReference type="GO" id="GO:0005886">
    <property type="term" value="C:plasma membrane"/>
    <property type="evidence" value="ECO:0007669"/>
    <property type="project" value="UniProtKB-ARBA"/>
</dbReference>
<accession>A0A1A9FNJ5</accession>
<comment type="subcellular location">
    <subcellularLocation>
        <location evidence="1">Membrane</location>
        <topology evidence="1">Multi-pass membrane protein</topology>
    </subcellularLocation>
</comment>
<dbReference type="Pfam" id="PF02361">
    <property type="entry name" value="CbiQ"/>
    <property type="match status" value="1"/>
</dbReference>
<name>A0A1A9FNJ5_9HYPH</name>
<dbReference type="PANTHER" id="PTHR34857">
    <property type="entry name" value="SLL0384 PROTEIN"/>
    <property type="match status" value="1"/>
</dbReference>
<feature type="transmembrane region" description="Helical" evidence="7">
    <location>
        <begin position="60"/>
        <end position="80"/>
    </location>
</feature>
<feature type="transmembrane region" description="Helical" evidence="7">
    <location>
        <begin position="31"/>
        <end position="48"/>
    </location>
</feature>
<keyword evidence="3" id="KW-1003">Cell membrane</keyword>
<protein>
    <submittedName>
        <fullName evidence="9">Cobalt transport family protein</fullName>
    </submittedName>
    <submittedName>
        <fullName evidence="8">Energy-coupling factor transporter transmembrane protein EcfT</fullName>
    </submittedName>
</protein>
<keyword evidence="5 7" id="KW-1133">Transmembrane helix</keyword>
<sequence length="230" mass="25133">MKIFYDLNFFVKLAAAFLVMLAAWLVPGWKYGVPLALVTVAFLVLVKVPGLRGYLKGAVLLTLLVMASWILNLVLQGVAFVDTLPIAAGMAARLVTTTAAFYFVMETSTPGSILAAASAARLPPMVTLVLSLTFGIIPMLREDFERIADAQRARGMEIDDVSFPMRLRFALARGVPLLVQAIRMAHAISLSLAIYGFDTKRKRTTWRNVGLLVESRLAAVPVKNEPTKPL</sequence>
<reference evidence="8 11" key="2">
    <citation type="submission" date="2018-11" db="EMBL/GenBank/DDBJ databases">
        <title>Genome sequencing and analysis.</title>
        <authorList>
            <person name="Huang Y.-T."/>
        </authorList>
    </citation>
    <scope>NUCLEOTIDE SEQUENCE [LARGE SCALE GENOMIC DNA]</scope>
    <source>
        <strain evidence="8 11">SHIN</strain>
    </source>
</reference>
<evidence type="ECO:0000256" key="6">
    <source>
        <dbReference type="ARBA" id="ARBA00023136"/>
    </source>
</evidence>
<dbReference type="PANTHER" id="PTHR34857:SF2">
    <property type="entry name" value="SLL0384 PROTEIN"/>
    <property type="match status" value="1"/>
</dbReference>
<evidence type="ECO:0000256" key="2">
    <source>
        <dbReference type="ARBA" id="ARBA00008564"/>
    </source>
</evidence>
<dbReference type="OrthoDB" id="8075495at2"/>
<evidence type="ECO:0000313" key="10">
    <source>
        <dbReference type="Proteomes" id="UP000216188"/>
    </source>
</evidence>
<dbReference type="EMBL" id="PKQI01000001">
    <property type="protein sequence ID" value="NNV19549.1"/>
    <property type="molecule type" value="Genomic_DNA"/>
</dbReference>
<dbReference type="AlphaFoldDB" id="A0A1A9FNJ5"/>
<evidence type="ECO:0000256" key="5">
    <source>
        <dbReference type="ARBA" id="ARBA00022989"/>
    </source>
</evidence>
<evidence type="ECO:0000256" key="3">
    <source>
        <dbReference type="ARBA" id="ARBA00022475"/>
    </source>
</evidence>
<comment type="similarity">
    <text evidence="2">Belongs to the CbiQ family.</text>
</comment>
<keyword evidence="4 7" id="KW-0812">Transmembrane</keyword>
<feature type="transmembrane region" description="Helical" evidence="7">
    <location>
        <begin position="7"/>
        <end position="25"/>
    </location>
</feature>
<dbReference type="EMBL" id="NNRM01000018">
    <property type="protein sequence ID" value="OYR26519.1"/>
    <property type="molecule type" value="Genomic_DNA"/>
</dbReference>
<evidence type="ECO:0000313" key="8">
    <source>
        <dbReference type="EMBL" id="NNV19549.1"/>
    </source>
</evidence>
<dbReference type="Proteomes" id="UP000526233">
    <property type="component" value="Unassembled WGS sequence"/>
</dbReference>
<keyword evidence="6 7" id="KW-0472">Membrane</keyword>
<evidence type="ECO:0000313" key="9">
    <source>
        <dbReference type="EMBL" id="OYR26519.1"/>
    </source>
</evidence>
<dbReference type="RefSeq" id="WP_007878945.1">
    <property type="nucleotide sequence ID" value="NZ_CAXURC020000002.1"/>
</dbReference>
<evidence type="ECO:0000256" key="7">
    <source>
        <dbReference type="SAM" id="Phobius"/>
    </source>
</evidence>
<dbReference type="KEGG" id="ops:A8A54_13405"/>
<dbReference type="InterPro" id="IPR051611">
    <property type="entry name" value="ECF_transporter_component"/>
</dbReference>
<evidence type="ECO:0000313" key="11">
    <source>
        <dbReference type="Proteomes" id="UP000526233"/>
    </source>
</evidence>
<keyword evidence="10" id="KW-1185">Reference proteome</keyword>
<reference evidence="9 10" key="1">
    <citation type="submission" date="2017-07" db="EMBL/GenBank/DDBJ databases">
        <title>Phylogenetic study on the rhizospheric bacterium Ochrobactrum sp. A44.</title>
        <authorList>
            <person name="Krzyzanowska D.M."/>
            <person name="Ossowicki A."/>
            <person name="Rajewska M."/>
            <person name="Maciag T."/>
            <person name="Kaczynski Z."/>
            <person name="Czerwicka M."/>
            <person name="Jafra S."/>
        </authorList>
    </citation>
    <scope>NUCLEOTIDE SEQUENCE [LARGE SCALE GENOMIC DNA]</scope>
    <source>
        <strain evidence="9 10">CCUG 30717</strain>
    </source>
</reference>
<dbReference type="InterPro" id="IPR003339">
    <property type="entry name" value="ABC/ECF_trnsptr_transmembrane"/>
</dbReference>